<proteinExistence type="predicted"/>
<dbReference type="AlphaFoldDB" id="A0A0B1SIW2"/>
<feature type="domain" description="Transcription factor IIIC subunit 5 HTH" evidence="1">
    <location>
        <begin position="118"/>
        <end position="160"/>
    </location>
</feature>
<dbReference type="InterPro" id="IPR019136">
    <property type="entry name" value="TF_IIIC_su-5_HTH"/>
</dbReference>
<organism evidence="2 3">
    <name type="scientific">Oesophagostomum dentatum</name>
    <name type="common">Nodular worm</name>
    <dbReference type="NCBI Taxonomy" id="61180"/>
    <lineage>
        <taxon>Eukaryota</taxon>
        <taxon>Metazoa</taxon>
        <taxon>Ecdysozoa</taxon>
        <taxon>Nematoda</taxon>
        <taxon>Chromadorea</taxon>
        <taxon>Rhabditida</taxon>
        <taxon>Rhabditina</taxon>
        <taxon>Rhabditomorpha</taxon>
        <taxon>Strongyloidea</taxon>
        <taxon>Strongylidae</taxon>
        <taxon>Oesophagostomum</taxon>
    </lineage>
</organism>
<dbReference type="Proteomes" id="UP000053660">
    <property type="component" value="Unassembled WGS sequence"/>
</dbReference>
<dbReference type="EMBL" id="KN566405">
    <property type="protein sequence ID" value="KHJ84864.1"/>
    <property type="molecule type" value="Genomic_DNA"/>
</dbReference>
<protein>
    <recommendedName>
        <fullName evidence="1">Transcription factor IIIC subunit 5 HTH domain-containing protein</fullName>
    </recommendedName>
</protein>
<dbReference type="GO" id="GO:0001003">
    <property type="term" value="F:RNA polymerase III type 2 promoter sequence-specific DNA binding"/>
    <property type="evidence" value="ECO:0007669"/>
    <property type="project" value="TreeGrafter"/>
</dbReference>
<reference evidence="2 3" key="1">
    <citation type="submission" date="2014-03" db="EMBL/GenBank/DDBJ databases">
        <title>Draft genome of the hookworm Oesophagostomum dentatum.</title>
        <authorList>
            <person name="Mitreva M."/>
        </authorList>
    </citation>
    <scope>NUCLEOTIDE SEQUENCE [LARGE SCALE GENOMIC DNA]</scope>
    <source>
        <strain evidence="2 3">OD-Hann</strain>
    </source>
</reference>
<dbReference type="Pfam" id="PF09734">
    <property type="entry name" value="Tau95"/>
    <property type="match status" value="1"/>
</dbReference>
<dbReference type="GO" id="GO:0000127">
    <property type="term" value="C:transcription factor TFIIIC complex"/>
    <property type="evidence" value="ECO:0007669"/>
    <property type="project" value="InterPro"/>
</dbReference>
<evidence type="ECO:0000259" key="1">
    <source>
        <dbReference type="Pfam" id="PF09734"/>
    </source>
</evidence>
<dbReference type="PANTHER" id="PTHR13230:SF5">
    <property type="entry name" value="GENERAL TRANSCRIPTION FACTOR 3C POLYPEPTIDE 5"/>
    <property type="match status" value="1"/>
</dbReference>
<gene>
    <name evidence="2" type="ORF">OESDEN_15416</name>
</gene>
<name>A0A0B1SIW2_OESDE</name>
<keyword evidence="3" id="KW-1185">Reference proteome</keyword>
<dbReference type="OrthoDB" id="5598268at2759"/>
<evidence type="ECO:0000313" key="2">
    <source>
        <dbReference type="EMBL" id="KHJ84864.1"/>
    </source>
</evidence>
<sequence length="272" mass="32035">MCDFQYLPLQKRQDEEAYDDLLPRLIPQDLPSSLCWWERPDEHPGYTPLYLPPFQFSRYNTPSNKLLCRETDFTIEKMRRKTGHGQNLRLQRRALSVTVQANDPFPAAPTPEAVADADFRTLLQKYAFYIQSGPWGRLWCKFGYDPRTDPESKHYQTLMVTFRQHTRIPERQRLKVSSERTFQADSSTPVHYTYQPGRLPRVRQMWYSLCDIKLPLAEALLKKDHSKAQEPAVNGWIHSDLLEELREFIKEDVKKTSEDMDADEDMETADDF</sequence>
<dbReference type="InterPro" id="IPR040454">
    <property type="entry name" value="TF_IIIC_Tfc1/Sfc1"/>
</dbReference>
<dbReference type="GO" id="GO:0001002">
    <property type="term" value="F:RNA polymerase III type 1 promoter sequence-specific DNA binding"/>
    <property type="evidence" value="ECO:0007669"/>
    <property type="project" value="TreeGrafter"/>
</dbReference>
<accession>A0A0B1SIW2</accession>
<dbReference type="GO" id="GO:0006384">
    <property type="term" value="P:transcription initiation at RNA polymerase III promoter"/>
    <property type="evidence" value="ECO:0007669"/>
    <property type="project" value="InterPro"/>
</dbReference>
<dbReference type="PANTHER" id="PTHR13230">
    <property type="entry name" value="GENERAL TRANSCRIPTION FACTOR IIIC, POLYPEPTIDE 5"/>
    <property type="match status" value="1"/>
</dbReference>
<evidence type="ECO:0000313" key="3">
    <source>
        <dbReference type="Proteomes" id="UP000053660"/>
    </source>
</evidence>